<name>A0A1I4F914_9GAMM</name>
<feature type="transmembrane region" description="Helical" evidence="1">
    <location>
        <begin position="9"/>
        <end position="30"/>
    </location>
</feature>
<keyword evidence="1" id="KW-1133">Transmembrane helix</keyword>
<feature type="transmembrane region" description="Helical" evidence="1">
    <location>
        <begin position="115"/>
        <end position="136"/>
    </location>
</feature>
<evidence type="ECO:0000313" key="2">
    <source>
        <dbReference type="EMBL" id="SFL14009.1"/>
    </source>
</evidence>
<accession>A0A1I4F914</accession>
<proteinExistence type="predicted"/>
<dbReference type="Proteomes" id="UP000198725">
    <property type="component" value="Unassembled WGS sequence"/>
</dbReference>
<dbReference type="AlphaFoldDB" id="A0A1I4F914"/>
<keyword evidence="1" id="KW-0812">Transmembrane</keyword>
<keyword evidence="3" id="KW-1185">Reference proteome</keyword>
<keyword evidence="1" id="KW-0472">Membrane</keyword>
<sequence>MATTSAIDIWYAFGFALAGRVLDVTSTFLVTPTLRLEGNWLAHRFGWKYVLASVLLALFAFASPFLGIVVGTMSCVMAFSNMQMAPLVRHAGGEAEFARLVFSTRAAASFSLRRSILDMITIPLPVICLGAALLFAKGVNDDSASAGVAYGLLAWGAGIAAHRAASLMRICKRRRSARRLDSVLAKP</sequence>
<feature type="transmembrane region" description="Helical" evidence="1">
    <location>
        <begin position="50"/>
        <end position="79"/>
    </location>
</feature>
<evidence type="ECO:0000313" key="3">
    <source>
        <dbReference type="Proteomes" id="UP000198725"/>
    </source>
</evidence>
<dbReference type="EMBL" id="FOSR01000016">
    <property type="protein sequence ID" value="SFL14009.1"/>
    <property type="molecule type" value="Genomic_DNA"/>
</dbReference>
<organism evidence="2 3">
    <name type="scientific">Rhodanobacter glycinis</name>
    <dbReference type="NCBI Taxonomy" id="582702"/>
    <lineage>
        <taxon>Bacteria</taxon>
        <taxon>Pseudomonadati</taxon>
        <taxon>Pseudomonadota</taxon>
        <taxon>Gammaproteobacteria</taxon>
        <taxon>Lysobacterales</taxon>
        <taxon>Rhodanobacteraceae</taxon>
        <taxon>Rhodanobacter</taxon>
    </lineage>
</organism>
<dbReference type="RefSeq" id="WP_008212410.1">
    <property type="nucleotide sequence ID" value="NZ_FOSR01000016.1"/>
</dbReference>
<reference evidence="3" key="1">
    <citation type="submission" date="2016-10" db="EMBL/GenBank/DDBJ databases">
        <authorList>
            <person name="Varghese N."/>
            <person name="Submissions S."/>
        </authorList>
    </citation>
    <scope>NUCLEOTIDE SEQUENCE [LARGE SCALE GENOMIC DNA]</scope>
    <source>
        <strain evidence="3">MO64</strain>
    </source>
</reference>
<protein>
    <submittedName>
        <fullName evidence="2">Uncharacterized protein</fullName>
    </submittedName>
</protein>
<evidence type="ECO:0000256" key="1">
    <source>
        <dbReference type="SAM" id="Phobius"/>
    </source>
</evidence>
<gene>
    <name evidence="2" type="ORF">SAMN05192579_11623</name>
</gene>
<feature type="transmembrane region" description="Helical" evidence="1">
    <location>
        <begin position="148"/>
        <end position="170"/>
    </location>
</feature>